<feature type="region of interest" description="Disordered" evidence="1">
    <location>
        <begin position="488"/>
        <end position="556"/>
    </location>
</feature>
<feature type="compositionally biased region" description="Polar residues" evidence="1">
    <location>
        <begin position="197"/>
        <end position="213"/>
    </location>
</feature>
<evidence type="ECO:0000313" key="4">
    <source>
        <dbReference type="WBParaSite" id="jg26115.2"/>
    </source>
</evidence>
<dbReference type="WBParaSite" id="jg26115.2">
    <property type="protein sequence ID" value="jg26115.2"/>
    <property type="gene ID" value="jg26115"/>
</dbReference>
<accession>A0A915E2V2</accession>
<feature type="region of interest" description="Disordered" evidence="1">
    <location>
        <begin position="569"/>
        <end position="614"/>
    </location>
</feature>
<evidence type="ECO:0000259" key="2">
    <source>
        <dbReference type="SMART" id="SM00355"/>
    </source>
</evidence>
<feature type="domain" description="C2H2-type" evidence="2">
    <location>
        <begin position="34"/>
        <end position="58"/>
    </location>
</feature>
<feature type="compositionally biased region" description="Basic and acidic residues" evidence="1">
    <location>
        <begin position="488"/>
        <end position="497"/>
    </location>
</feature>
<feature type="compositionally biased region" description="Basic and acidic residues" evidence="1">
    <location>
        <begin position="581"/>
        <end position="594"/>
    </location>
</feature>
<protein>
    <submittedName>
        <fullName evidence="4">C2H2-type domain-containing protein</fullName>
    </submittedName>
</protein>
<dbReference type="SMART" id="SM00355">
    <property type="entry name" value="ZnF_C2H2"/>
    <property type="match status" value="5"/>
</dbReference>
<evidence type="ECO:0000313" key="3">
    <source>
        <dbReference type="Proteomes" id="UP000887574"/>
    </source>
</evidence>
<dbReference type="AlphaFoldDB" id="A0A915E2V2"/>
<feature type="region of interest" description="Disordered" evidence="1">
    <location>
        <begin position="121"/>
        <end position="154"/>
    </location>
</feature>
<keyword evidence="3" id="KW-1185">Reference proteome</keyword>
<feature type="domain" description="C2H2-type" evidence="2">
    <location>
        <begin position="338"/>
        <end position="363"/>
    </location>
</feature>
<name>A0A915E2V2_9BILA</name>
<proteinExistence type="predicted"/>
<feature type="compositionally biased region" description="Polar residues" evidence="1">
    <location>
        <begin position="596"/>
        <end position="610"/>
    </location>
</feature>
<evidence type="ECO:0000256" key="1">
    <source>
        <dbReference type="SAM" id="MobiDB-lite"/>
    </source>
</evidence>
<organism evidence="3 4">
    <name type="scientific">Ditylenchus dipsaci</name>
    <dbReference type="NCBI Taxonomy" id="166011"/>
    <lineage>
        <taxon>Eukaryota</taxon>
        <taxon>Metazoa</taxon>
        <taxon>Ecdysozoa</taxon>
        <taxon>Nematoda</taxon>
        <taxon>Chromadorea</taxon>
        <taxon>Rhabditida</taxon>
        <taxon>Tylenchina</taxon>
        <taxon>Tylenchomorpha</taxon>
        <taxon>Sphaerularioidea</taxon>
        <taxon>Anguinidae</taxon>
        <taxon>Anguininae</taxon>
        <taxon>Ditylenchus</taxon>
    </lineage>
</organism>
<feature type="domain" description="C2H2-type" evidence="2">
    <location>
        <begin position="257"/>
        <end position="281"/>
    </location>
</feature>
<feature type="compositionally biased region" description="Basic and acidic residues" evidence="1">
    <location>
        <begin position="214"/>
        <end position="236"/>
    </location>
</feature>
<reference evidence="4" key="1">
    <citation type="submission" date="2022-11" db="UniProtKB">
        <authorList>
            <consortium name="WormBaseParasite"/>
        </authorList>
    </citation>
    <scope>IDENTIFICATION</scope>
</reference>
<feature type="domain" description="C2H2-type" evidence="2">
    <location>
        <begin position="7"/>
        <end position="28"/>
    </location>
</feature>
<dbReference type="Proteomes" id="UP000887574">
    <property type="component" value="Unplaced"/>
</dbReference>
<feature type="domain" description="C2H2-type" evidence="2">
    <location>
        <begin position="311"/>
        <end position="333"/>
    </location>
</feature>
<feature type="region of interest" description="Disordered" evidence="1">
    <location>
        <begin position="177"/>
        <end position="236"/>
    </location>
</feature>
<sequence length="718" mass="79672">MSSEEKSICVICEKKYGNLIMLKHIAAHLAYYPHFCVDCEFKSYEVHCLVEHELATGHNIKQNVHNRYMEKICSMVYKDCLIATKYGLEAVFEQITGGKDRAVVTQTTPVSAIKKVVRPLAVTSDSSSDSDDDVQLLPRPKMSSAAKTPVQQNKQISAVSVEKTPVQQNKQITAVPVEKTPVQQNKQIPAVPVEKTPVQQYKQSPSVSVQKTPEVTRSKAVAKKDSSSSTDSERRSVFTEMEMAELDRQINRGYLTQRCNQCKKDVTNNYRSHKEHVLRDHLSMQTNESKEEFIARFVKFCFPMAVAVNDLQCGICGIEAKPGGRKTHINREHLFFYLECPVKSCIFNCLCESSVITHLKKDHRTTVQELVGEEKAAFEKERIAYNAKMQPYLSRCFPCTASSKGADKLEKEALAEIQRELFSQFANGNGTRGIISPSCRSASNVAVEPIAPQRSLEDGGRKVSFIQTEASHISQDRGSCFEKHRADTHVLGSDKNRQPRSNRSKTPQSALCPKNNDRNSGYDGTSSSSRQDRRSSHNRGHRGEISPLRTATKRNSADGLILSVESARSQHLGTEKIQSGIEDKARQSGNRDYRTGASSPKRSRCGSSNREPVVTPLNKVMSGRASIQSKHGQQINSSSPGVYNSQFIVGGHGTASTTHDFSVPPPFFFNPPSAVTYGNVPMPTGVIANEDVKFEVPQRLKSPCRGGTIEGLIKEENI</sequence>
<feature type="compositionally biased region" description="Polar residues" evidence="1">
    <location>
        <begin position="145"/>
        <end position="154"/>
    </location>
</feature>
<dbReference type="InterPro" id="IPR013087">
    <property type="entry name" value="Znf_C2H2_type"/>
</dbReference>